<dbReference type="Gene3D" id="3.90.1530.30">
    <property type="match status" value="1"/>
</dbReference>
<evidence type="ECO:0000259" key="4">
    <source>
        <dbReference type="SMART" id="SM00470"/>
    </source>
</evidence>
<evidence type="ECO:0000313" key="6">
    <source>
        <dbReference type="Proteomes" id="UP000317835"/>
    </source>
</evidence>
<dbReference type="RefSeq" id="WP_145279622.1">
    <property type="nucleotide sequence ID" value="NZ_CP036428.1"/>
</dbReference>
<gene>
    <name evidence="5" type="primary">parB</name>
    <name evidence="5" type="ORF">ElP_73600</name>
</gene>
<dbReference type="SUPFAM" id="SSF109709">
    <property type="entry name" value="KorB DNA-binding domain-like"/>
    <property type="match status" value="1"/>
</dbReference>
<dbReference type="Proteomes" id="UP000317835">
    <property type="component" value="Plasmid pElP_2"/>
</dbReference>
<dbReference type="InterPro" id="IPR003115">
    <property type="entry name" value="ParB_N"/>
</dbReference>
<keyword evidence="6" id="KW-1185">Reference proteome</keyword>
<dbReference type="GO" id="GO:0003677">
    <property type="term" value="F:DNA binding"/>
    <property type="evidence" value="ECO:0007669"/>
    <property type="project" value="InterPro"/>
</dbReference>
<dbReference type="PANTHER" id="PTHR33375:SF1">
    <property type="entry name" value="CHROMOSOME-PARTITIONING PROTEIN PARB-RELATED"/>
    <property type="match status" value="1"/>
</dbReference>
<feature type="region of interest" description="Disordered" evidence="3">
    <location>
        <begin position="241"/>
        <end position="272"/>
    </location>
</feature>
<dbReference type="Pfam" id="PF17762">
    <property type="entry name" value="HTH_ParB"/>
    <property type="match status" value="1"/>
</dbReference>
<dbReference type="GO" id="GO:0005694">
    <property type="term" value="C:chromosome"/>
    <property type="evidence" value="ECO:0007669"/>
    <property type="project" value="TreeGrafter"/>
</dbReference>
<dbReference type="EMBL" id="CP036428">
    <property type="protein sequence ID" value="QDV39393.1"/>
    <property type="molecule type" value="Genomic_DNA"/>
</dbReference>
<protein>
    <submittedName>
        <fullName evidence="5">Chromosome-partitioning protein ParB</fullName>
    </submittedName>
</protein>
<keyword evidence="2" id="KW-0159">Chromosome partition</keyword>
<dbReference type="SMART" id="SM00470">
    <property type="entry name" value="ParB"/>
    <property type="match status" value="1"/>
</dbReference>
<sequence length="352" mass="37629">MSRDDDKKRAGVLSNLGIGRAPAIPAGMAPLPDAAPHDRLAERGAFLRRIPVEQIEPDPDQPRKRFDEAAIEEMAESLKVRGQLQAVAVYRDEGRGAYLLVFGERRWRGAKRAGLTHLDCKVLPARPSEPELRTIQLVENIQRADLKPCERAAAFKAIMDAHDWSANRLAQELGVPQQSVSSALSLLKLAPELRERIDAGSLAPTIGHELARLDDEAARAALLTRIEADGLKRDEVAAAVKASNSSAGKSRGDTSGRAKGGHKGKSSRGAARKVTRRVLKLAGYKVTIERAKGLDDDYCQVIAAALLAGADPDVERESTPGHGGPMAGSPPLDPGPVVSGADDEEQGREVAA</sequence>
<evidence type="ECO:0000256" key="2">
    <source>
        <dbReference type="ARBA" id="ARBA00022829"/>
    </source>
</evidence>
<dbReference type="GO" id="GO:0007059">
    <property type="term" value="P:chromosome segregation"/>
    <property type="evidence" value="ECO:0007669"/>
    <property type="project" value="UniProtKB-KW"/>
</dbReference>
<dbReference type="Pfam" id="PF02195">
    <property type="entry name" value="ParB_N"/>
    <property type="match status" value="1"/>
</dbReference>
<dbReference type="InterPro" id="IPR050336">
    <property type="entry name" value="Chromosome_partition/occlusion"/>
</dbReference>
<dbReference type="FunFam" id="1.10.10.2830:FF:000001">
    <property type="entry name" value="Chromosome partitioning protein ParB"/>
    <property type="match status" value="1"/>
</dbReference>
<evidence type="ECO:0000256" key="3">
    <source>
        <dbReference type="SAM" id="MobiDB-lite"/>
    </source>
</evidence>
<dbReference type="AlphaFoldDB" id="A0A518HEX1"/>
<dbReference type="InterPro" id="IPR041468">
    <property type="entry name" value="HTH_ParB/Spo0J"/>
</dbReference>
<feature type="compositionally biased region" description="Basic residues" evidence="3">
    <location>
        <begin position="259"/>
        <end position="272"/>
    </location>
</feature>
<dbReference type="PANTHER" id="PTHR33375">
    <property type="entry name" value="CHROMOSOME-PARTITIONING PROTEIN PARB-RELATED"/>
    <property type="match status" value="1"/>
</dbReference>
<dbReference type="KEGG" id="tpla:ElP_73600"/>
<feature type="domain" description="ParB-like N-terminal" evidence="4">
    <location>
        <begin position="48"/>
        <end position="141"/>
    </location>
</feature>
<evidence type="ECO:0000256" key="1">
    <source>
        <dbReference type="ARBA" id="ARBA00006295"/>
    </source>
</evidence>
<dbReference type="SUPFAM" id="SSF110849">
    <property type="entry name" value="ParB/Sulfiredoxin"/>
    <property type="match status" value="1"/>
</dbReference>
<dbReference type="NCBIfam" id="TIGR00180">
    <property type="entry name" value="parB_part"/>
    <property type="match status" value="1"/>
</dbReference>
<proteinExistence type="inferred from homology"/>
<accession>A0A518HEX1</accession>
<geneLocation type="plasmid" evidence="6">
    <name>pelp_2</name>
</geneLocation>
<reference evidence="5 6" key="1">
    <citation type="submission" date="2019-02" db="EMBL/GenBank/DDBJ databases">
        <title>Deep-cultivation of Planctomycetes and their phenomic and genomic characterization uncovers novel biology.</title>
        <authorList>
            <person name="Wiegand S."/>
            <person name="Jogler M."/>
            <person name="Boedeker C."/>
            <person name="Pinto D."/>
            <person name="Vollmers J."/>
            <person name="Rivas-Marin E."/>
            <person name="Kohn T."/>
            <person name="Peeters S.H."/>
            <person name="Heuer A."/>
            <person name="Rast P."/>
            <person name="Oberbeckmann S."/>
            <person name="Bunk B."/>
            <person name="Jeske O."/>
            <person name="Meyerdierks A."/>
            <person name="Storesund J.E."/>
            <person name="Kallscheuer N."/>
            <person name="Luecker S."/>
            <person name="Lage O.M."/>
            <person name="Pohl T."/>
            <person name="Merkel B.J."/>
            <person name="Hornburger P."/>
            <person name="Mueller R.-W."/>
            <person name="Bruemmer F."/>
            <person name="Labrenz M."/>
            <person name="Spormann A.M."/>
            <person name="Op den Camp H."/>
            <person name="Overmann J."/>
            <person name="Amann R."/>
            <person name="Jetten M.S.M."/>
            <person name="Mascher T."/>
            <person name="Medema M.H."/>
            <person name="Devos D.P."/>
            <person name="Kaster A.-K."/>
            <person name="Ovreas L."/>
            <person name="Rohde M."/>
            <person name="Galperin M.Y."/>
            <person name="Jogler C."/>
        </authorList>
    </citation>
    <scope>NUCLEOTIDE SEQUENCE [LARGE SCALE GENOMIC DNA]</scope>
    <source>
        <strain evidence="5 6">ElP</strain>
        <plasmid evidence="6">pelp_2</plasmid>
    </source>
</reference>
<comment type="similarity">
    <text evidence="1">Belongs to the ParB family.</text>
</comment>
<dbReference type="InterPro" id="IPR004437">
    <property type="entry name" value="ParB/RepB/Spo0J"/>
</dbReference>
<feature type="region of interest" description="Disordered" evidence="3">
    <location>
        <begin position="309"/>
        <end position="352"/>
    </location>
</feature>
<dbReference type="Gene3D" id="1.10.10.2830">
    <property type="match status" value="1"/>
</dbReference>
<dbReference type="OrthoDB" id="9802051at2"/>
<name>A0A518HEX1_9BACT</name>
<evidence type="ECO:0000313" key="5">
    <source>
        <dbReference type="EMBL" id="QDV39393.1"/>
    </source>
</evidence>
<keyword evidence="5" id="KW-0614">Plasmid</keyword>
<dbReference type="InterPro" id="IPR036086">
    <property type="entry name" value="ParB/Sulfiredoxin_sf"/>
</dbReference>
<organism evidence="5 6">
    <name type="scientific">Tautonia plasticadhaerens</name>
    <dbReference type="NCBI Taxonomy" id="2527974"/>
    <lineage>
        <taxon>Bacteria</taxon>
        <taxon>Pseudomonadati</taxon>
        <taxon>Planctomycetota</taxon>
        <taxon>Planctomycetia</taxon>
        <taxon>Isosphaerales</taxon>
        <taxon>Isosphaeraceae</taxon>
        <taxon>Tautonia</taxon>
    </lineage>
</organism>